<dbReference type="PROSITE" id="PS51819">
    <property type="entry name" value="VOC"/>
    <property type="match status" value="1"/>
</dbReference>
<dbReference type="InterPro" id="IPR037523">
    <property type="entry name" value="VOC_core"/>
</dbReference>
<protein>
    <submittedName>
        <fullName evidence="3">VOC family protein</fullName>
    </submittedName>
</protein>
<dbReference type="PANTHER" id="PTHR36113:SF6">
    <property type="entry name" value="FOSFOMYCIN RESISTANCE PROTEIN FOSX"/>
    <property type="match status" value="1"/>
</dbReference>
<keyword evidence="1" id="KW-0479">Metal-binding</keyword>
<gene>
    <name evidence="3" type="ORF">DGQ38_12660</name>
</gene>
<dbReference type="InterPro" id="IPR051332">
    <property type="entry name" value="Fosfomycin_Res_Enzymes"/>
</dbReference>
<dbReference type="Gene3D" id="3.10.180.10">
    <property type="entry name" value="2,3-Dihydroxybiphenyl 1,2-Dioxygenase, domain 1"/>
    <property type="match status" value="1"/>
</dbReference>
<evidence type="ECO:0000256" key="1">
    <source>
        <dbReference type="ARBA" id="ARBA00022723"/>
    </source>
</evidence>
<dbReference type="GO" id="GO:0046872">
    <property type="term" value="F:metal ion binding"/>
    <property type="evidence" value="ECO:0007669"/>
    <property type="project" value="UniProtKB-KW"/>
</dbReference>
<evidence type="ECO:0000313" key="4">
    <source>
        <dbReference type="Proteomes" id="UP000264330"/>
    </source>
</evidence>
<reference evidence="3 4" key="1">
    <citation type="journal article" date="2018" name="Nat. Biotechnol.">
        <title>A standardized bacterial taxonomy based on genome phylogeny substantially revises the tree of life.</title>
        <authorList>
            <person name="Parks D.H."/>
            <person name="Chuvochina M."/>
            <person name="Waite D.W."/>
            <person name="Rinke C."/>
            <person name="Skarshewski A."/>
            <person name="Chaumeil P.A."/>
            <person name="Hugenholtz P."/>
        </authorList>
    </citation>
    <scope>NUCLEOTIDE SEQUENCE [LARGE SCALE GENOMIC DNA]</scope>
    <source>
        <strain evidence="3">UBA9359</strain>
    </source>
</reference>
<dbReference type="Proteomes" id="UP000264330">
    <property type="component" value="Unassembled WGS sequence"/>
</dbReference>
<feature type="domain" description="VOC" evidence="2">
    <location>
        <begin position="10"/>
        <end position="130"/>
    </location>
</feature>
<dbReference type="PANTHER" id="PTHR36113">
    <property type="entry name" value="LYASE, PUTATIVE-RELATED-RELATED"/>
    <property type="match status" value="1"/>
</dbReference>
<sequence>METQNKFGLKKDHDALLVANLEVSLQFYRDILGFKEIYNAGLGEKFKWIKAANDVQIHLIESEEKPEKNKGVHLAFNTPKLDDFIAFLRNNNVAFENSNGTTDTTNTRPDGVLQIYFQDPDGYWIEVNNSKLEDF</sequence>
<dbReference type="OMA" id="QDPNGYW"/>
<dbReference type="InterPro" id="IPR029068">
    <property type="entry name" value="Glyas_Bleomycin-R_OHBP_Dase"/>
</dbReference>
<dbReference type="InterPro" id="IPR004360">
    <property type="entry name" value="Glyas_Fos-R_dOase_dom"/>
</dbReference>
<dbReference type="CDD" id="cd06587">
    <property type="entry name" value="VOC"/>
    <property type="match status" value="1"/>
</dbReference>
<evidence type="ECO:0000259" key="2">
    <source>
        <dbReference type="PROSITE" id="PS51819"/>
    </source>
</evidence>
<dbReference type="EMBL" id="DPMF01000290">
    <property type="protein sequence ID" value="HCV81891.1"/>
    <property type="molecule type" value="Genomic_DNA"/>
</dbReference>
<dbReference type="SUPFAM" id="SSF54593">
    <property type="entry name" value="Glyoxalase/Bleomycin resistance protein/Dihydroxybiphenyl dioxygenase"/>
    <property type="match status" value="1"/>
</dbReference>
<accession>A0A3D5J194</accession>
<proteinExistence type="predicted"/>
<dbReference type="RefSeq" id="WP_013071119.1">
    <property type="nucleotide sequence ID" value="NZ_CAJXAW010000026.1"/>
</dbReference>
<evidence type="ECO:0000313" key="3">
    <source>
        <dbReference type="EMBL" id="HCV81891.1"/>
    </source>
</evidence>
<name>A0A3D5J194_9FLAO</name>
<comment type="caution">
    <text evidence="3">The sequence shown here is derived from an EMBL/GenBank/DDBJ whole genome shotgun (WGS) entry which is preliminary data.</text>
</comment>
<dbReference type="Pfam" id="PF00903">
    <property type="entry name" value="Glyoxalase"/>
    <property type="match status" value="1"/>
</dbReference>
<dbReference type="AlphaFoldDB" id="A0A3D5J194"/>
<organism evidence="3 4">
    <name type="scientific">Zunongwangia profunda</name>
    <dbReference type="NCBI Taxonomy" id="398743"/>
    <lineage>
        <taxon>Bacteria</taxon>
        <taxon>Pseudomonadati</taxon>
        <taxon>Bacteroidota</taxon>
        <taxon>Flavobacteriia</taxon>
        <taxon>Flavobacteriales</taxon>
        <taxon>Flavobacteriaceae</taxon>
        <taxon>Zunongwangia</taxon>
    </lineage>
</organism>